<accession>A0A7W9MWX9</accession>
<dbReference type="EMBL" id="JACHMY010000001">
    <property type="protein sequence ID" value="MBB5838488.1"/>
    <property type="molecule type" value="Genomic_DNA"/>
</dbReference>
<dbReference type="Proteomes" id="UP000549971">
    <property type="component" value="Unassembled WGS sequence"/>
</dbReference>
<evidence type="ECO:0000313" key="2">
    <source>
        <dbReference type="Proteomes" id="UP000549971"/>
    </source>
</evidence>
<protein>
    <recommendedName>
        <fullName evidence="3">DUF4265 domain-containing protein</fullName>
    </recommendedName>
</protein>
<gene>
    <name evidence="1" type="ORF">HDA39_005222</name>
</gene>
<dbReference type="InterPro" id="IPR025361">
    <property type="entry name" value="DUF4265"/>
</dbReference>
<keyword evidence="2" id="KW-1185">Reference proteome</keyword>
<dbReference type="RefSeq" id="WP_184799315.1">
    <property type="nucleotide sequence ID" value="NZ_JACHMY010000001.1"/>
</dbReference>
<proteinExistence type="predicted"/>
<sequence length="156" mass="17538">MSSKYVLHANPIWRERANFIINAPIVTDGEIDGRFEQLWVNQEGDSFELCCIPFFIYDLALGDLVSVSTAPNGAHEFAGVIRPSGRYLFRVWFGDVETSARETLTRSIQRLPVLVEWHSNNLLAIDVEHSISAQELADLLSVEEQAGRLVYETGAQ</sequence>
<reference evidence="1 2" key="1">
    <citation type="submission" date="2020-08" db="EMBL/GenBank/DDBJ databases">
        <title>Sequencing the genomes of 1000 actinobacteria strains.</title>
        <authorList>
            <person name="Klenk H.-P."/>
        </authorList>
    </citation>
    <scope>NUCLEOTIDE SEQUENCE [LARGE SCALE GENOMIC DNA]</scope>
    <source>
        <strain evidence="1 2">DSM 28967</strain>
    </source>
</reference>
<evidence type="ECO:0000313" key="1">
    <source>
        <dbReference type="EMBL" id="MBB5838488.1"/>
    </source>
</evidence>
<comment type="caution">
    <text evidence="1">The sequence shown here is derived from an EMBL/GenBank/DDBJ whole genome shotgun (WGS) entry which is preliminary data.</text>
</comment>
<dbReference type="AlphaFoldDB" id="A0A7W9MWX9"/>
<evidence type="ECO:0008006" key="3">
    <source>
        <dbReference type="Google" id="ProtNLM"/>
    </source>
</evidence>
<dbReference type="Pfam" id="PF14085">
    <property type="entry name" value="DUF4265"/>
    <property type="match status" value="1"/>
</dbReference>
<organism evidence="1 2">
    <name type="scientific">Kribbella italica</name>
    <dbReference type="NCBI Taxonomy" id="1540520"/>
    <lineage>
        <taxon>Bacteria</taxon>
        <taxon>Bacillati</taxon>
        <taxon>Actinomycetota</taxon>
        <taxon>Actinomycetes</taxon>
        <taxon>Propionibacteriales</taxon>
        <taxon>Kribbellaceae</taxon>
        <taxon>Kribbella</taxon>
    </lineage>
</organism>
<name>A0A7W9MWX9_9ACTN</name>